<dbReference type="AlphaFoldDB" id="A0A3E4VY64"/>
<dbReference type="GO" id="GO:0005524">
    <property type="term" value="F:ATP binding"/>
    <property type="evidence" value="ECO:0007669"/>
    <property type="project" value="UniProtKB-KW"/>
</dbReference>
<dbReference type="Gene3D" id="1.10.3290.10">
    <property type="entry name" value="Fido-like domain"/>
    <property type="match status" value="1"/>
</dbReference>
<name>A0A3E4VY64_9BACT</name>
<keyword evidence="2" id="KW-0547">Nucleotide-binding</keyword>
<organism evidence="5 6">
    <name type="scientific">Phocaeicola plebeius</name>
    <dbReference type="NCBI Taxonomy" id="310297"/>
    <lineage>
        <taxon>Bacteria</taxon>
        <taxon>Pseudomonadati</taxon>
        <taxon>Bacteroidota</taxon>
        <taxon>Bacteroidia</taxon>
        <taxon>Bacteroidales</taxon>
        <taxon>Bacteroidaceae</taxon>
        <taxon>Phocaeicola</taxon>
    </lineage>
</organism>
<proteinExistence type="predicted"/>
<gene>
    <name evidence="5" type="ORF">DXC17_15570</name>
</gene>
<comment type="caution">
    <text evidence="5">The sequence shown here is derived from an EMBL/GenBank/DDBJ whole genome shotgun (WGS) entry which is preliminary data.</text>
</comment>
<feature type="binding site" evidence="2">
    <location>
        <begin position="187"/>
        <end position="194"/>
    </location>
    <ligand>
        <name>ATP</name>
        <dbReference type="ChEBI" id="CHEBI:30616"/>
    </ligand>
</feature>
<evidence type="ECO:0000256" key="1">
    <source>
        <dbReference type="PIRSR" id="PIRSR640198-1"/>
    </source>
</evidence>
<evidence type="ECO:0000259" key="4">
    <source>
        <dbReference type="PROSITE" id="PS51459"/>
    </source>
</evidence>
<dbReference type="EMBL" id="QSTF01000060">
    <property type="protein sequence ID" value="RGM34911.1"/>
    <property type="molecule type" value="Genomic_DNA"/>
</dbReference>
<dbReference type="Proteomes" id="UP000260780">
    <property type="component" value="Unassembled WGS sequence"/>
</dbReference>
<feature type="active site" evidence="1">
    <location>
        <position position="183"/>
    </location>
</feature>
<dbReference type="PANTHER" id="PTHR13504:SF38">
    <property type="entry name" value="FIDO DOMAIN-CONTAINING PROTEIN"/>
    <property type="match status" value="1"/>
</dbReference>
<dbReference type="PROSITE" id="PS51459">
    <property type="entry name" value="FIDO"/>
    <property type="match status" value="1"/>
</dbReference>
<sequence length="282" mass="32918">MKGTLITKYDELVSQYKKIVSDKFSKQDFIEYNEILFSAHSCAIEGNSFSVDETRTLKEKGLGMIPQGKTLLEAFEMLDHFQAYEFLLKNLDKPLSEELLKETHRLLTEHTLSYRTQHDEHPSRPGEYTTVDMCAGDTIFGDHKELIKRVPLLLKSTQEAIDSDGVHPMIIAAKFHGFYEYLHPFRDGNGRIGRMFTNFILLKKEQPILIIPREKREEYISALKFIRKEATDEYLIDFFFKTAINRMQSEIQDKNNMTHNFIHGMNFMQTKNSTSKDDEIEL</sequence>
<reference evidence="5 6" key="1">
    <citation type="submission" date="2018-08" db="EMBL/GenBank/DDBJ databases">
        <title>A genome reference for cultivated species of the human gut microbiota.</title>
        <authorList>
            <person name="Zou Y."/>
            <person name="Xue W."/>
            <person name="Luo G."/>
        </authorList>
    </citation>
    <scope>NUCLEOTIDE SEQUENCE [LARGE SCALE GENOMIC DNA]</scope>
    <source>
        <strain evidence="5 6">OM08-14</strain>
    </source>
</reference>
<dbReference type="RefSeq" id="WP_117748499.1">
    <property type="nucleotide sequence ID" value="NZ_QSTF01000060.1"/>
</dbReference>
<dbReference type="Pfam" id="PF02661">
    <property type="entry name" value="Fic"/>
    <property type="match status" value="1"/>
</dbReference>
<evidence type="ECO:0000313" key="5">
    <source>
        <dbReference type="EMBL" id="RGM34911.1"/>
    </source>
</evidence>
<protein>
    <submittedName>
        <fullName evidence="5">Fic family protein</fullName>
    </submittedName>
</protein>
<dbReference type="SUPFAM" id="SSF140931">
    <property type="entry name" value="Fic-like"/>
    <property type="match status" value="1"/>
</dbReference>
<keyword evidence="2" id="KW-0067">ATP-binding</keyword>
<dbReference type="InterPro" id="IPR003812">
    <property type="entry name" value="Fido"/>
</dbReference>
<dbReference type="PANTHER" id="PTHR13504">
    <property type="entry name" value="FIDO DOMAIN-CONTAINING PROTEIN DDB_G0283145"/>
    <property type="match status" value="1"/>
</dbReference>
<feature type="site" description="Important for autoinhibition of adenylyltransferase activity" evidence="3">
    <location>
        <position position="45"/>
    </location>
</feature>
<feature type="domain" description="Fido" evidence="4">
    <location>
        <begin position="95"/>
        <end position="241"/>
    </location>
</feature>
<evidence type="ECO:0000313" key="6">
    <source>
        <dbReference type="Proteomes" id="UP000260780"/>
    </source>
</evidence>
<evidence type="ECO:0000256" key="3">
    <source>
        <dbReference type="PIRSR" id="PIRSR640198-3"/>
    </source>
</evidence>
<accession>A0A3E4VY64</accession>
<dbReference type="InterPro" id="IPR040198">
    <property type="entry name" value="Fido_containing"/>
</dbReference>
<dbReference type="InterPro" id="IPR036597">
    <property type="entry name" value="Fido-like_dom_sf"/>
</dbReference>
<evidence type="ECO:0000256" key="2">
    <source>
        <dbReference type="PIRSR" id="PIRSR640198-2"/>
    </source>
</evidence>